<accession>A0A3N4KR02</accession>
<proteinExistence type="inferred from homology"/>
<dbReference type="CDD" id="cd05283">
    <property type="entry name" value="CAD1"/>
    <property type="match status" value="1"/>
</dbReference>
<dbReference type="Pfam" id="PF00107">
    <property type="entry name" value="ADH_zinc_N"/>
    <property type="match status" value="1"/>
</dbReference>
<keyword evidence="5 11" id="KW-0479">Metal-binding</keyword>
<dbReference type="GO" id="GO:0006066">
    <property type="term" value="P:alcohol metabolic process"/>
    <property type="evidence" value="ECO:0007669"/>
    <property type="project" value="UniProtKB-ARBA"/>
</dbReference>
<evidence type="ECO:0000259" key="12">
    <source>
        <dbReference type="SMART" id="SM00829"/>
    </source>
</evidence>
<dbReference type="SMART" id="SM00829">
    <property type="entry name" value="PKS_ER"/>
    <property type="match status" value="1"/>
</dbReference>
<dbReference type="GO" id="GO:0008106">
    <property type="term" value="F:alcohol dehydrogenase (NADP+) activity"/>
    <property type="evidence" value="ECO:0007669"/>
    <property type="project" value="UniProtKB-EC"/>
</dbReference>
<name>A0A3N4KR02_9PEZI</name>
<dbReference type="EMBL" id="ML119167">
    <property type="protein sequence ID" value="RPB08195.1"/>
    <property type="molecule type" value="Genomic_DNA"/>
</dbReference>
<comment type="similarity">
    <text evidence="2 11">Belongs to the zinc-containing alcohol dehydrogenase family.</text>
</comment>
<dbReference type="SUPFAM" id="SSF51735">
    <property type="entry name" value="NAD(P)-binding Rossmann-fold domains"/>
    <property type="match status" value="1"/>
</dbReference>
<keyword evidence="6 11" id="KW-0862">Zinc</keyword>
<dbReference type="InterPro" id="IPR011032">
    <property type="entry name" value="GroES-like_sf"/>
</dbReference>
<dbReference type="FunFam" id="3.40.50.720:FF:000158">
    <property type="entry name" value="Zinc-binding alcohol dehydrogenase"/>
    <property type="match status" value="1"/>
</dbReference>
<comment type="catalytic activity">
    <reaction evidence="10">
        <text>a primary alcohol + NADP(+) = an aldehyde + NADPH + H(+)</text>
        <dbReference type="Rhea" id="RHEA:15937"/>
        <dbReference type="ChEBI" id="CHEBI:15378"/>
        <dbReference type="ChEBI" id="CHEBI:15734"/>
        <dbReference type="ChEBI" id="CHEBI:17478"/>
        <dbReference type="ChEBI" id="CHEBI:57783"/>
        <dbReference type="ChEBI" id="CHEBI:58349"/>
        <dbReference type="EC" id="1.1.1.2"/>
    </reaction>
    <physiologicalReaction direction="left-to-right" evidence="10">
        <dbReference type="Rhea" id="RHEA:15938"/>
    </physiologicalReaction>
    <physiologicalReaction direction="right-to-left" evidence="10">
        <dbReference type="Rhea" id="RHEA:15939"/>
    </physiologicalReaction>
</comment>
<dbReference type="STRING" id="1392247.A0A3N4KR02"/>
<reference evidence="13 14" key="1">
    <citation type="journal article" date="2018" name="Nat. Ecol. Evol.">
        <title>Pezizomycetes genomes reveal the molecular basis of ectomycorrhizal truffle lifestyle.</title>
        <authorList>
            <person name="Murat C."/>
            <person name="Payen T."/>
            <person name="Noel B."/>
            <person name="Kuo A."/>
            <person name="Morin E."/>
            <person name="Chen J."/>
            <person name="Kohler A."/>
            <person name="Krizsan K."/>
            <person name="Balestrini R."/>
            <person name="Da Silva C."/>
            <person name="Montanini B."/>
            <person name="Hainaut M."/>
            <person name="Levati E."/>
            <person name="Barry K.W."/>
            <person name="Belfiori B."/>
            <person name="Cichocki N."/>
            <person name="Clum A."/>
            <person name="Dockter R.B."/>
            <person name="Fauchery L."/>
            <person name="Guy J."/>
            <person name="Iotti M."/>
            <person name="Le Tacon F."/>
            <person name="Lindquist E.A."/>
            <person name="Lipzen A."/>
            <person name="Malagnac F."/>
            <person name="Mello A."/>
            <person name="Molinier V."/>
            <person name="Miyauchi S."/>
            <person name="Poulain J."/>
            <person name="Riccioni C."/>
            <person name="Rubini A."/>
            <person name="Sitrit Y."/>
            <person name="Splivallo R."/>
            <person name="Traeger S."/>
            <person name="Wang M."/>
            <person name="Zifcakova L."/>
            <person name="Wipf D."/>
            <person name="Zambonelli A."/>
            <person name="Paolocci F."/>
            <person name="Nowrousian M."/>
            <person name="Ottonello S."/>
            <person name="Baldrian P."/>
            <person name="Spatafora J.W."/>
            <person name="Henrissat B."/>
            <person name="Nagy L.G."/>
            <person name="Aury J.M."/>
            <person name="Wincker P."/>
            <person name="Grigoriev I.V."/>
            <person name="Bonfante P."/>
            <person name="Martin F.M."/>
        </authorList>
    </citation>
    <scope>NUCLEOTIDE SEQUENCE [LARGE SCALE GENOMIC DNA]</scope>
    <source>
        <strain evidence="13 14">CCBAS932</strain>
    </source>
</reference>
<evidence type="ECO:0000256" key="4">
    <source>
        <dbReference type="ARBA" id="ARBA00022553"/>
    </source>
</evidence>
<dbReference type="InParanoid" id="A0A3N4KR02"/>
<evidence type="ECO:0000256" key="11">
    <source>
        <dbReference type="RuleBase" id="RU361277"/>
    </source>
</evidence>
<gene>
    <name evidence="13" type="ORF">P167DRAFT_555488</name>
</gene>
<evidence type="ECO:0000256" key="5">
    <source>
        <dbReference type="ARBA" id="ARBA00022723"/>
    </source>
</evidence>
<dbReference type="PANTHER" id="PTHR42683">
    <property type="entry name" value="ALDEHYDE REDUCTASE"/>
    <property type="match status" value="1"/>
</dbReference>
<evidence type="ECO:0000256" key="3">
    <source>
        <dbReference type="ARBA" id="ARBA00011738"/>
    </source>
</evidence>
<dbReference type="GO" id="GO:0008270">
    <property type="term" value="F:zinc ion binding"/>
    <property type="evidence" value="ECO:0007669"/>
    <property type="project" value="InterPro"/>
</dbReference>
<keyword evidence="4" id="KW-0597">Phosphoprotein</keyword>
<keyword evidence="7" id="KW-0521">NADP</keyword>
<evidence type="ECO:0000313" key="13">
    <source>
        <dbReference type="EMBL" id="RPB08195.1"/>
    </source>
</evidence>
<dbReference type="Gene3D" id="3.90.180.10">
    <property type="entry name" value="Medium-chain alcohol dehydrogenases, catalytic domain"/>
    <property type="match status" value="1"/>
</dbReference>
<evidence type="ECO:0000256" key="6">
    <source>
        <dbReference type="ARBA" id="ARBA00022833"/>
    </source>
</evidence>
<evidence type="ECO:0000256" key="2">
    <source>
        <dbReference type="ARBA" id="ARBA00008072"/>
    </source>
</evidence>
<keyword evidence="14" id="KW-1185">Reference proteome</keyword>
<dbReference type="AlphaFoldDB" id="A0A3N4KR02"/>
<keyword evidence="8" id="KW-0560">Oxidoreductase</keyword>
<dbReference type="PROSITE" id="PS00059">
    <property type="entry name" value="ADH_ZINC"/>
    <property type="match status" value="1"/>
</dbReference>
<dbReference type="InterPro" id="IPR013149">
    <property type="entry name" value="ADH-like_C"/>
</dbReference>
<evidence type="ECO:0000256" key="1">
    <source>
        <dbReference type="ARBA" id="ARBA00001947"/>
    </source>
</evidence>
<evidence type="ECO:0000256" key="7">
    <source>
        <dbReference type="ARBA" id="ARBA00022857"/>
    </source>
</evidence>
<dbReference type="InterPro" id="IPR036291">
    <property type="entry name" value="NAD(P)-bd_dom_sf"/>
</dbReference>
<feature type="domain" description="Enoyl reductase (ER)" evidence="12">
    <location>
        <begin position="22"/>
        <end position="354"/>
    </location>
</feature>
<comment type="cofactor">
    <cofactor evidence="1 11">
        <name>Zn(2+)</name>
        <dbReference type="ChEBI" id="CHEBI:29105"/>
    </cofactor>
</comment>
<evidence type="ECO:0000256" key="8">
    <source>
        <dbReference type="ARBA" id="ARBA00023002"/>
    </source>
</evidence>
<dbReference type="Gene3D" id="3.40.50.720">
    <property type="entry name" value="NAD(P)-binding Rossmann-like Domain"/>
    <property type="match status" value="1"/>
</dbReference>
<dbReference type="EC" id="1.1.1.2" evidence="9"/>
<dbReference type="Pfam" id="PF08240">
    <property type="entry name" value="ADH_N"/>
    <property type="match status" value="1"/>
</dbReference>
<dbReference type="FunCoup" id="A0A3N4KR02">
    <property type="interactions" value="532"/>
</dbReference>
<dbReference type="Proteomes" id="UP000277580">
    <property type="component" value="Unassembled WGS sequence"/>
</dbReference>
<organism evidence="13 14">
    <name type="scientific">Morchella conica CCBAS932</name>
    <dbReference type="NCBI Taxonomy" id="1392247"/>
    <lineage>
        <taxon>Eukaryota</taxon>
        <taxon>Fungi</taxon>
        <taxon>Dikarya</taxon>
        <taxon>Ascomycota</taxon>
        <taxon>Pezizomycotina</taxon>
        <taxon>Pezizomycetes</taxon>
        <taxon>Pezizales</taxon>
        <taxon>Morchellaceae</taxon>
        <taxon>Morchella</taxon>
    </lineage>
</organism>
<dbReference type="InterPro" id="IPR047109">
    <property type="entry name" value="CAD-like"/>
</dbReference>
<evidence type="ECO:0000256" key="10">
    <source>
        <dbReference type="ARBA" id="ARBA00050997"/>
    </source>
</evidence>
<protein>
    <recommendedName>
        <fullName evidence="9">alcohol dehydrogenase (NADP(+))</fullName>
        <ecNumber evidence="9">1.1.1.2</ecNumber>
    </recommendedName>
</protein>
<dbReference type="OrthoDB" id="1879366at2759"/>
<dbReference type="InterPro" id="IPR002328">
    <property type="entry name" value="ADH_Zn_CS"/>
</dbReference>
<evidence type="ECO:0000313" key="14">
    <source>
        <dbReference type="Proteomes" id="UP000277580"/>
    </source>
</evidence>
<dbReference type="SUPFAM" id="SSF50129">
    <property type="entry name" value="GroES-like"/>
    <property type="match status" value="1"/>
</dbReference>
<evidence type="ECO:0000256" key="9">
    <source>
        <dbReference type="ARBA" id="ARBA00024074"/>
    </source>
</evidence>
<sequence>MSAQDYKFKGWVGLDKDCVEKGTLVEQEFTPKPFGDSDVDIKITHCGVCGSDVHTLNSGWGPAPYPICVGHEIVGHAVRVGKDVKEIKVGDRVGVGAQSCSCMKPDCSQCPNKNEQYCDKSVGTYGNFYPDGSKSMGGYGDYARVHEYFVFKIPDSIPSEIAAPMFCAGVTMYSPLKRNGAGPGKTVGIIGIGGLGHYGLLWAKALGADKVVAISRYSNKSDDAKKLGATSTIATAEDPEWAQKNANSIDLIVSTIYAPNLPIADYLTLLKHHGTYIQVGAPEDKVPAFSMFPMIMKGVKIGGSLIGSPAEIKEMLQLAADKDIKGWVNEWPLSKVNEALAAFQRGEPRYRIVLVNEKHVN</sequence>
<dbReference type="InterPro" id="IPR013154">
    <property type="entry name" value="ADH-like_N"/>
</dbReference>
<comment type="subunit">
    <text evidence="3">Homodimer.</text>
</comment>
<dbReference type="InterPro" id="IPR020843">
    <property type="entry name" value="ER"/>
</dbReference>